<evidence type="ECO:0000313" key="2">
    <source>
        <dbReference type="EMBL" id="GFS12713.1"/>
    </source>
</evidence>
<name>A0AAV4ITL3_9GAST</name>
<keyword evidence="3" id="KW-1185">Reference proteome</keyword>
<sequence length="281" mass="33178">MTPLHKIRPLYDHLRKKFSSVYRPAQNICIDEALCPWRGRSHMRVYMEDKTVKWGIKLNQLCESGSGYVWDFKIMAHIPGLSPYDICHRLISPLTHVGHCLYIDNFYCKCNPALCDSLAAVDTMVVGTVRSNRIDLPKDLIQQPMNRGDMDYRRRNQLLALWWKDKRDVHLLTTKHTPTMQEHTSRTETKLKPTAVIDYTNNMSGVDLNDQLMSYMPFHRKTVKWWKKVALHLLTLCFVQAHILHNKHRKQHRLRKWKLEKFVRTLCLNIAQKGQHAEREP</sequence>
<dbReference type="InterPro" id="IPR029526">
    <property type="entry name" value="PGBD"/>
</dbReference>
<accession>A0AAV4ITL3</accession>
<dbReference type="PANTHER" id="PTHR46599">
    <property type="entry name" value="PIGGYBAC TRANSPOSABLE ELEMENT-DERIVED PROTEIN 4"/>
    <property type="match status" value="1"/>
</dbReference>
<proteinExistence type="predicted"/>
<evidence type="ECO:0000259" key="1">
    <source>
        <dbReference type="Pfam" id="PF13843"/>
    </source>
</evidence>
<dbReference type="AlphaFoldDB" id="A0AAV4ITL3"/>
<dbReference type="PANTHER" id="PTHR46599:SF3">
    <property type="entry name" value="PIGGYBAC TRANSPOSABLE ELEMENT-DERIVED PROTEIN 4"/>
    <property type="match status" value="1"/>
</dbReference>
<organism evidence="2 3">
    <name type="scientific">Elysia marginata</name>
    <dbReference type="NCBI Taxonomy" id="1093978"/>
    <lineage>
        <taxon>Eukaryota</taxon>
        <taxon>Metazoa</taxon>
        <taxon>Spiralia</taxon>
        <taxon>Lophotrochozoa</taxon>
        <taxon>Mollusca</taxon>
        <taxon>Gastropoda</taxon>
        <taxon>Heterobranchia</taxon>
        <taxon>Euthyneura</taxon>
        <taxon>Panpulmonata</taxon>
        <taxon>Sacoglossa</taxon>
        <taxon>Placobranchoidea</taxon>
        <taxon>Plakobranchidae</taxon>
        <taxon>Elysia</taxon>
    </lineage>
</organism>
<dbReference type="Proteomes" id="UP000762676">
    <property type="component" value="Unassembled WGS sequence"/>
</dbReference>
<evidence type="ECO:0000313" key="3">
    <source>
        <dbReference type="Proteomes" id="UP000762676"/>
    </source>
</evidence>
<protein>
    <submittedName>
        <fullName evidence="2">PiggyBac transposable element-derived protein 4</fullName>
    </submittedName>
</protein>
<gene>
    <name evidence="2" type="ORF">ElyMa_001378700</name>
</gene>
<comment type="caution">
    <text evidence="2">The sequence shown here is derived from an EMBL/GenBank/DDBJ whole genome shotgun (WGS) entry which is preliminary data.</text>
</comment>
<dbReference type="Pfam" id="PF13843">
    <property type="entry name" value="DDE_Tnp_1_7"/>
    <property type="match status" value="1"/>
</dbReference>
<feature type="domain" description="PiggyBac transposable element-derived protein" evidence="1">
    <location>
        <begin position="3"/>
        <end position="241"/>
    </location>
</feature>
<reference evidence="2 3" key="1">
    <citation type="journal article" date="2021" name="Elife">
        <title>Chloroplast acquisition without the gene transfer in kleptoplastic sea slugs, Plakobranchus ocellatus.</title>
        <authorList>
            <person name="Maeda T."/>
            <person name="Takahashi S."/>
            <person name="Yoshida T."/>
            <person name="Shimamura S."/>
            <person name="Takaki Y."/>
            <person name="Nagai Y."/>
            <person name="Toyoda A."/>
            <person name="Suzuki Y."/>
            <person name="Arimoto A."/>
            <person name="Ishii H."/>
            <person name="Satoh N."/>
            <person name="Nishiyama T."/>
            <person name="Hasebe M."/>
            <person name="Maruyama T."/>
            <person name="Minagawa J."/>
            <person name="Obokata J."/>
            <person name="Shigenobu S."/>
        </authorList>
    </citation>
    <scope>NUCLEOTIDE SEQUENCE [LARGE SCALE GENOMIC DNA]</scope>
</reference>
<dbReference type="EMBL" id="BMAT01002734">
    <property type="protein sequence ID" value="GFS12713.1"/>
    <property type="molecule type" value="Genomic_DNA"/>
</dbReference>